<dbReference type="AlphaFoldDB" id="A0A1G7Q1K0"/>
<evidence type="ECO:0000313" key="2">
    <source>
        <dbReference type="EMBL" id="SDF92365.1"/>
    </source>
</evidence>
<accession>A0A1G7Q1K0</accession>
<keyword evidence="1" id="KW-0732">Signal</keyword>
<organism evidence="2 3">
    <name type="scientific">Limimonas halophila</name>
    <dbReference type="NCBI Taxonomy" id="1082479"/>
    <lineage>
        <taxon>Bacteria</taxon>
        <taxon>Pseudomonadati</taxon>
        <taxon>Pseudomonadota</taxon>
        <taxon>Alphaproteobacteria</taxon>
        <taxon>Rhodospirillales</taxon>
        <taxon>Rhodovibrionaceae</taxon>
        <taxon>Limimonas</taxon>
    </lineage>
</organism>
<protein>
    <submittedName>
        <fullName evidence="2">Uncharacterized protein</fullName>
    </submittedName>
</protein>
<dbReference type="STRING" id="1082479.SAMN05216241_103182"/>
<sequence>MVCALSYLAASAGFAAGLTAGGLAGAAYVCAQRSRQQAQRTGEI</sequence>
<dbReference type="EMBL" id="FNCE01000003">
    <property type="protein sequence ID" value="SDF92365.1"/>
    <property type="molecule type" value="Genomic_DNA"/>
</dbReference>
<dbReference type="Proteomes" id="UP000199415">
    <property type="component" value="Unassembled WGS sequence"/>
</dbReference>
<evidence type="ECO:0000313" key="3">
    <source>
        <dbReference type="Proteomes" id="UP000199415"/>
    </source>
</evidence>
<gene>
    <name evidence="2" type="ORF">SAMN05216241_103182</name>
</gene>
<reference evidence="2 3" key="1">
    <citation type="submission" date="2016-10" db="EMBL/GenBank/DDBJ databases">
        <authorList>
            <person name="de Groot N.N."/>
        </authorList>
    </citation>
    <scope>NUCLEOTIDE SEQUENCE [LARGE SCALE GENOMIC DNA]</scope>
    <source>
        <strain evidence="2 3">DSM 25584</strain>
    </source>
</reference>
<name>A0A1G7Q1K0_9PROT</name>
<proteinExistence type="predicted"/>
<evidence type="ECO:0000256" key="1">
    <source>
        <dbReference type="SAM" id="SignalP"/>
    </source>
</evidence>
<keyword evidence="3" id="KW-1185">Reference proteome</keyword>
<feature type="signal peptide" evidence="1">
    <location>
        <begin position="1"/>
        <end position="15"/>
    </location>
</feature>
<feature type="chain" id="PRO_5012543017" evidence="1">
    <location>
        <begin position="16"/>
        <end position="44"/>
    </location>
</feature>